<dbReference type="AlphaFoldDB" id="A0A4R1HZT8"/>
<dbReference type="OrthoDB" id="9770043at2"/>
<dbReference type="PANTHER" id="PTHR19328:SF13">
    <property type="entry name" value="HIPL1 PROTEIN"/>
    <property type="match status" value="1"/>
</dbReference>
<evidence type="ECO:0000259" key="3">
    <source>
        <dbReference type="Pfam" id="PF07995"/>
    </source>
</evidence>
<evidence type="ECO:0000313" key="4">
    <source>
        <dbReference type="EMBL" id="TCK25679.1"/>
    </source>
</evidence>
<keyword evidence="2" id="KW-0732">Signal</keyword>
<dbReference type="InterPro" id="IPR012938">
    <property type="entry name" value="Glc/Sorbosone_DH"/>
</dbReference>
<evidence type="ECO:0000256" key="2">
    <source>
        <dbReference type="SAM" id="SignalP"/>
    </source>
</evidence>
<dbReference type="Gene3D" id="2.120.10.30">
    <property type="entry name" value="TolB, C-terminal domain"/>
    <property type="match status" value="1"/>
</dbReference>
<feature type="chain" id="PRO_5020364360" evidence="2">
    <location>
        <begin position="26"/>
        <end position="384"/>
    </location>
</feature>
<evidence type="ECO:0000256" key="1">
    <source>
        <dbReference type="SAM" id="MobiDB-lite"/>
    </source>
</evidence>
<comment type="caution">
    <text evidence="4">The sequence shown here is derived from an EMBL/GenBank/DDBJ whole genome shotgun (WGS) entry which is preliminary data.</text>
</comment>
<gene>
    <name evidence="4" type="ORF">EV378_1496</name>
</gene>
<feature type="region of interest" description="Disordered" evidence="1">
    <location>
        <begin position="25"/>
        <end position="53"/>
    </location>
</feature>
<dbReference type="PROSITE" id="PS51257">
    <property type="entry name" value="PROKAR_LIPOPROTEIN"/>
    <property type="match status" value="1"/>
</dbReference>
<accession>A0A4R1HZT8</accession>
<sequence>MSRSLLRSVGLGLLLTGLVAGCSSAAEPAGAPAPSSGPTVTAPTATVPAPGPTGAPRVLASGLEVPWGIAFLPPEMSAGGTSIGAAQALVTERESARILRVTPSGQVTPVGTVEGVNATGEGGLLGIAVSPRFATDRTVYVSYTSSSDNRVVALPVAADGTVDGSAQRTVVDGLGSGAIHNGGGLAFGPDGMLWIGTGEAGQRARAQDPDDPSGKVLRVTPEGRPAPGNPNGSIVHSTGHRNVQGIAFVDGRVYASEYGASTADELNLLDPGNYGWPDVEGVGNRPGFVDPLVTWPTDDASPSGLAAAGGSLWMSALRGETVWRIPLGADGAVGTPVRTIEGFGRIRAVVATPDGSALWVTTSNRDGRGSPGPDDDRILVVPLR</sequence>
<dbReference type="Proteomes" id="UP000295560">
    <property type="component" value="Unassembled WGS sequence"/>
</dbReference>
<dbReference type="PANTHER" id="PTHR19328">
    <property type="entry name" value="HEDGEHOG-INTERACTING PROTEIN"/>
    <property type="match status" value="1"/>
</dbReference>
<dbReference type="RefSeq" id="WP_132422090.1">
    <property type="nucleotide sequence ID" value="NZ_SMFZ01000001.1"/>
</dbReference>
<evidence type="ECO:0000313" key="5">
    <source>
        <dbReference type="Proteomes" id="UP000295560"/>
    </source>
</evidence>
<organism evidence="4 5">
    <name type="scientific">Pseudonocardia endophytica</name>
    <dbReference type="NCBI Taxonomy" id="401976"/>
    <lineage>
        <taxon>Bacteria</taxon>
        <taxon>Bacillati</taxon>
        <taxon>Actinomycetota</taxon>
        <taxon>Actinomycetes</taxon>
        <taxon>Pseudonocardiales</taxon>
        <taxon>Pseudonocardiaceae</taxon>
        <taxon>Pseudonocardia</taxon>
    </lineage>
</organism>
<feature type="signal peptide" evidence="2">
    <location>
        <begin position="1"/>
        <end position="25"/>
    </location>
</feature>
<dbReference type="EMBL" id="SMFZ01000001">
    <property type="protein sequence ID" value="TCK25679.1"/>
    <property type="molecule type" value="Genomic_DNA"/>
</dbReference>
<name>A0A4R1HZT8_PSEEN</name>
<keyword evidence="5" id="KW-1185">Reference proteome</keyword>
<protein>
    <submittedName>
        <fullName evidence="4">Glucose/arabinose dehydrogenase</fullName>
    </submittedName>
</protein>
<dbReference type="Pfam" id="PF07995">
    <property type="entry name" value="GSDH"/>
    <property type="match status" value="1"/>
</dbReference>
<reference evidence="4 5" key="1">
    <citation type="submission" date="2019-03" db="EMBL/GenBank/DDBJ databases">
        <title>Sequencing the genomes of 1000 actinobacteria strains.</title>
        <authorList>
            <person name="Klenk H.-P."/>
        </authorList>
    </citation>
    <scope>NUCLEOTIDE SEQUENCE [LARGE SCALE GENOMIC DNA]</scope>
    <source>
        <strain evidence="4 5">DSM 44969</strain>
    </source>
</reference>
<feature type="domain" description="Glucose/Sorbosone dehydrogenase" evidence="3">
    <location>
        <begin position="63"/>
        <end position="368"/>
    </location>
</feature>
<dbReference type="InterPro" id="IPR011041">
    <property type="entry name" value="Quinoprot_gluc/sorb_DH_b-prop"/>
</dbReference>
<proteinExistence type="predicted"/>
<feature type="region of interest" description="Disordered" evidence="1">
    <location>
        <begin position="200"/>
        <end position="237"/>
    </location>
</feature>
<dbReference type="SUPFAM" id="SSF50952">
    <property type="entry name" value="Soluble quinoprotein glucose dehydrogenase"/>
    <property type="match status" value="1"/>
</dbReference>
<dbReference type="InterPro" id="IPR011042">
    <property type="entry name" value="6-blade_b-propeller_TolB-like"/>
</dbReference>